<dbReference type="SMART" id="SM00220">
    <property type="entry name" value="S_TKc"/>
    <property type="match status" value="1"/>
</dbReference>
<name>A0A9K3CWA0_9EUKA</name>
<sequence>MLRRMDCWATKKKMRNPCVRLVDAFLDITECGDLSASLSLAGETRLAMVFDVIDGCDMVHIMEGRKVGLRSKTPLTDVDTLEDVMRVAAWAKGGYQQQEWLAKRNKTISDNKWTPAMEKSYKDKVAKAQSDIIAKAQEIQAHGAKWAIPTHFVIPQLLQLMWAVVYMHDEGVVHRDLKGANIMVSVVDGQWLVTLIDMGLAMPIPPKQDLHSSYARGTPLSRPPEKDNGPEVDVFATGVICYEYLAGRHPVHTTERSTSDYSAALDRQHIQCMSDETTGVPGLAQIVHLTLQHTKTERPSALEAAEMFEAVLALKEDRVTEEGYKKFSGIVFGMKQRCALRGNRLVLDPHRPNWRPNQYEKESNRQASEALLRLSELTEIYKKRLDEKEAEREKARLAEAEAEAERERERQAAEQDSPICPSHSISDGIFCHGLAAKVRERVANCVSDESSTLDLSGVGLGSVYPAALGGPEASTPWADLTHVTSLNLSSNSLGNTGLLHLPSLLCLAPSVTSIDITDNGITSLGATVFAQRLQKAGRSLDTLCVTDTDREVGEADTNPNSVHPLPQIVHSVCDIVQ</sequence>
<dbReference type="Pfam" id="PF00069">
    <property type="entry name" value="Pkinase"/>
    <property type="match status" value="1"/>
</dbReference>
<keyword evidence="6" id="KW-0418">Kinase</keyword>
<dbReference type="Proteomes" id="UP000265618">
    <property type="component" value="Unassembled WGS sequence"/>
</dbReference>
<dbReference type="PANTHER" id="PTHR43671">
    <property type="entry name" value="SERINE/THREONINE-PROTEIN KINASE NEK"/>
    <property type="match status" value="1"/>
</dbReference>
<dbReference type="InterPro" id="IPR000719">
    <property type="entry name" value="Prot_kinase_dom"/>
</dbReference>
<dbReference type="PROSITE" id="PS50011">
    <property type="entry name" value="PROTEIN_KINASE_DOM"/>
    <property type="match status" value="1"/>
</dbReference>
<dbReference type="EMBL" id="BDIP01001008">
    <property type="protein sequence ID" value="GIQ83335.1"/>
    <property type="molecule type" value="Genomic_DNA"/>
</dbReference>
<dbReference type="EC" id="2.7.11.1" evidence="1"/>
<reference evidence="10 11" key="1">
    <citation type="journal article" date="2018" name="PLoS ONE">
        <title>The draft genome of Kipferlia bialata reveals reductive genome evolution in fornicate parasites.</title>
        <authorList>
            <person name="Tanifuji G."/>
            <person name="Takabayashi S."/>
            <person name="Kume K."/>
            <person name="Takagi M."/>
            <person name="Nakayama T."/>
            <person name="Kamikawa R."/>
            <person name="Inagaki Y."/>
            <person name="Hashimoto T."/>
        </authorList>
    </citation>
    <scope>NUCLEOTIDE SEQUENCE [LARGE SCALE GENOMIC DNA]</scope>
    <source>
        <strain evidence="10">NY0173</strain>
    </source>
</reference>
<dbReference type="Gene3D" id="1.10.510.10">
    <property type="entry name" value="Transferase(Phosphotransferase) domain 1"/>
    <property type="match status" value="1"/>
</dbReference>
<protein>
    <recommendedName>
        <fullName evidence="1">non-specific serine/threonine protein kinase</fullName>
        <ecNumber evidence="1">2.7.11.1</ecNumber>
    </recommendedName>
</protein>
<dbReference type="SUPFAM" id="SSF52047">
    <property type="entry name" value="RNI-like"/>
    <property type="match status" value="1"/>
</dbReference>
<dbReference type="AlphaFoldDB" id="A0A9K3CWA0"/>
<dbReference type="Gene3D" id="3.80.10.10">
    <property type="entry name" value="Ribonuclease Inhibitor"/>
    <property type="match status" value="1"/>
</dbReference>
<evidence type="ECO:0000256" key="6">
    <source>
        <dbReference type="ARBA" id="ARBA00022777"/>
    </source>
</evidence>
<dbReference type="InterPro" id="IPR050660">
    <property type="entry name" value="NEK_Ser/Thr_kinase"/>
</dbReference>
<dbReference type="InterPro" id="IPR001611">
    <property type="entry name" value="Leu-rich_rpt"/>
</dbReference>
<dbReference type="SUPFAM" id="SSF56112">
    <property type="entry name" value="Protein kinase-like (PK-like)"/>
    <property type="match status" value="1"/>
</dbReference>
<dbReference type="PROSITE" id="PS00108">
    <property type="entry name" value="PROTEIN_KINASE_ST"/>
    <property type="match status" value="1"/>
</dbReference>
<evidence type="ECO:0000256" key="8">
    <source>
        <dbReference type="SAM" id="MobiDB-lite"/>
    </source>
</evidence>
<evidence type="ECO:0000256" key="2">
    <source>
        <dbReference type="ARBA" id="ARBA00022614"/>
    </source>
</evidence>
<proteinExistence type="predicted"/>
<evidence type="ECO:0000256" key="1">
    <source>
        <dbReference type="ARBA" id="ARBA00012513"/>
    </source>
</evidence>
<feature type="compositionally biased region" description="Basic and acidic residues" evidence="8">
    <location>
        <begin position="394"/>
        <end position="413"/>
    </location>
</feature>
<dbReference type="InterPro" id="IPR011009">
    <property type="entry name" value="Kinase-like_dom_sf"/>
</dbReference>
<evidence type="ECO:0000256" key="7">
    <source>
        <dbReference type="ARBA" id="ARBA00022840"/>
    </source>
</evidence>
<evidence type="ECO:0000259" key="9">
    <source>
        <dbReference type="PROSITE" id="PS50011"/>
    </source>
</evidence>
<dbReference type="InterPro" id="IPR008271">
    <property type="entry name" value="Ser/Thr_kinase_AS"/>
</dbReference>
<dbReference type="InterPro" id="IPR032675">
    <property type="entry name" value="LRR_dom_sf"/>
</dbReference>
<evidence type="ECO:0000256" key="3">
    <source>
        <dbReference type="ARBA" id="ARBA00022679"/>
    </source>
</evidence>
<feature type="domain" description="Protein kinase" evidence="9">
    <location>
        <begin position="1"/>
        <end position="312"/>
    </location>
</feature>
<dbReference type="GO" id="GO:0004674">
    <property type="term" value="F:protein serine/threonine kinase activity"/>
    <property type="evidence" value="ECO:0007669"/>
    <property type="project" value="UniProtKB-EC"/>
</dbReference>
<keyword evidence="7" id="KW-0067">ATP-binding</keyword>
<evidence type="ECO:0000313" key="11">
    <source>
        <dbReference type="Proteomes" id="UP000265618"/>
    </source>
</evidence>
<keyword evidence="11" id="KW-1185">Reference proteome</keyword>
<evidence type="ECO:0000256" key="4">
    <source>
        <dbReference type="ARBA" id="ARBA00022737"/>
    </source>
</evidence>
<organism evidence="10 11">
    <name type="scientific">Kipferlia bialata</name>
    <dbReference type="NCBI Taxonomy" id="797122"/>
    <lineage>
        <taxon>Eukaryota</taxon>
        <taxon>Metamonada</taxon>
        <taxon>Carpediemonas-like organisms</taxon>
        <taxon>Kipferlia</taxon>
    </lineage>
</organism>
<keyword evidence="5" id="KW-0547">Nucleotide-binding</keyword>
<dbReference type="Pfam" id="PF13516">
    <property type="entry name" value="LRR_6"/>
    <property type="match status" value="2"/>
</dbReference>
<accession>A0A9K3CWA0</accession>
<evidence type="ECO:0000256" key="5">
    <source>
        <dbReference type="ARBA" id="ARBA00022741"/>
    </source>
</evidence>
<dbReference type="GO" id="GO:0005524">
    <property type="term" value="F:ATP binding"/>
    <property type="evidence" value="ECO:0007669"/>
    <property type="project" value="UniProtKB-KW"/>
</dbReference>
<keyword evidence="3" id="KW-0808">Transferase</keyword>
<dbReference type="OrthoDB" id="10252171at2759"/>
<evidence type="ECO:0000313" key="10">
    <source>
        <dbReference type="EMBL" id="GIQ83335.1"/>
    </source>
</evidence>
<comment type="caution">
    <text evidence="10">The sequence shown here is derived from an EMBL/GenBank/DDBJ whole genome shotgun (WGS) entry which is preliminary data.</text>
</comment>
<keyword evidence="4" id="KW-0677">Repeat</keyword>
<keyword evidence="2" id="KW-0433">Leucine-rich repeat</keyword>
<feature type="region of interest" description="Disordered" evidence="8">
    <location>
        <begin position="394"/>
        <end position="420"/>
    </location>
</feature>
<dbReference type="PANTHER" id="PTHR43671:SF13">
    <property type="entry name" value="SERINE_THREONINE-PROTEIN KINASE NEK2"/>
    <property type="match status" value="1"/>
</dbReference>
<gene>
    <name evidence="10" type="ORF">KIPB_004640</name>
</gene>